<dbReference type="GeneID" id="51371352"/>
<dbReference type="Proteomes" id="UP000273626">
    <property type="component" value="Unassembled WGS sequence"/>
</dbReference>
<dbReference type="Proteomes" id="UP000326453">
    <property type="component" value="Chromosome 1"/>
</dbReference>
<dbReference type="AlphaFoldDB" id="A0A1I5EEP5"/>
<evidence type="ECO:0000256" key="3">
    <source>
        <dbReference type="ARBA" id="ARBA00022679"/>
    </source>
</evidence>
<keyword evidence="3 7" id="KW-0808">Transferase</keyword>
<evidence type="ECO:0000313" key="9">
    <source>
        <dbReference type="Proteomes" id="UP000273626"/>
    </source>
</evidence>
<dbReference type="OrthoDB" id="8404680at2"/>
<dbReference type="EMBL" id="RBLI01000001">
    <property type="protein sequence ID" value="RKS52623.1"/>
    <property type="molecule type" value="Genomic_DNA"/>
</dbReference>
<dbReference type="PANTHER" id="PTHR43179">
    <property type="entry name" value="RHAMNOSYLTRANSFERASE WBBL"/>
    <property type="match status" value="1"/>
</dbReference>
<dbReference type="InterPro" id="IPR001173">
    <property type="entry name" value="Glyco_trans_2-like"/>
</dbReference>
<protein>
    <submittedName>
        <fullName evidence="6 8">Glycosyltransferase</fullName>
    </submittedName>
</protein>
<evidence type="ECO:0000256" key="2">
    <source>
        <dbReference type="ARBA" id="ARBA00022676"/>
    </source>
</evidence>
<reference evidence="7 11" key="3">
    <citation type="submission" date="2020-07" db="EMBL/GenBank/DDBJ databases">
        <title>The complete genome of Paracoccus pantotrophus ACCC 10489.</title>
        <authorList>
            <person name="Si Y."/>
        </authorList>
    </citation>
    <scope>NUCLEOTIDE SEQUENCE [LARGE SCALE GENOMIC DNA]</scope>
    <source>
        <strain evidence="11">ACCC 10489</strain>
        <strain evidence="7">ACCC10489</strain>
    </source>
</reference>
<keyword evidence="9" id="KW-1185">Reference proteome</keyword>
<feature type="domain" description="Glycosyltransferase 2-like" evidence="5">
    <location>
        <begin position="24"/>
        <end position="144"/>
    </location>
</feature>
<dbReference type="EMBL" id="CP058690">
    <property type="protein sequence ID" value="QLH14531.1"/>
    <property type="molecule type" value="Genomic_DNA"/>
</dbReference>
<sequence>MIPQPPPPAKRPASSVAAQDWALCVSTYQRGKQLCDCVRAALASTERPAEIVIVDASADWAQNRERVEAVIAAAGGCPLTYVPARRKSLTVQRNQAVALARADILFMIDDDALLHPDCAGRIMAQYRADTQGRIVAISARNTGSDGVTGGGESKRTNPAAKLAAGRSGPVQRSIDLALRHLLMIPAEQRFLGYDRPERRWQGDATLPQGLLRVDFIVGFALTLRRHLALREPFDEGLVGSSIAEDLDASYRFGRHGMLAIAPDALIHHLEAAAGRDRRRISAMLALLNIAYFVRRNSERQGRDLARYGLWYLRMALAELPKDIAGARWDLPQFRGALLAGRHLPALLRQPRAGLPAWYQDLQTRLITGTAPGHGQNNATAPDPGANG</sequence>
<accession>A0A1I5EEP5</accession>
<proteinExistence type="inferred from homology"/>
<evidence type="ECO:0000256" key="4">
    <source>
        <dbReference type="SAM" id="MobiDB-lite"/>
    </source>
</evidence>
<evidence type="ECO:0000313" key="7">
    <source>
        <dbReference type="EMBL" id="QLH14531.1"/>
    </source>
</evidence>
<feature type="region of interest" description="Disordered" evidence="4">
    <location>
        <begin position="143"/>
        <end position="164"/>
    </location>
</feature>
<dbReference type="KEGG" id="ppan:ESD82_12280"/>
<evidence type="ECO:0000313" key="10">
    <source>
        <dbReference type="Proteomes" id="UP000326453"/>
    </source>
</evidence>
<evidence type="ECO:0000259" key="5">
    <source>
        <dbReference type="Pfam" id="PF00535"/>
    </source>
</evidence>
<comment type="similarity">
    <text evidence="1">Belongs to the glycosyltransferase 2 family.</text>
</comment>
<dbReference type="Proteomes" id="UP000509322">
    <property type="component" value="Chromosome 2"/>
</dbReference>
<name>A0A1I5EEP5_PARPN</name>
<gene>
    <name evidence="8" type="ORF">BDE18_1953</name>
    <name evidence="6" type="ORF">ESD82_12280</name>
    <name evidence="7" type="ORF">HYQ43_09440</name>
</gene>
<dbReference type="PANTHER" id="PTHR43179:SF12">
    <property type="entry name" value="GALACTOFURANOSYLTRANSFERASE GLFT2"/>
    <property type="match status" value="1"/>
</dbReference>
<evidence type="ECO:0000256" key="1">
    <source>
        <dbReference type="ARBA" id="ARBA00006739"/>
    </source>
</evidence>
<dbReference type="RefSeq" id="WP_024842920.1">
    <property type="nucleotide sequence ID" value="NZ_CP038203.1"/>
</dbReference>
<dbReference type="GO" id="GO:0016757">
    <property type="term" value="F:glycosyltransferase activity"/>
    <property type="evidence" value="ECO:0007669"/>
    <property type="project" value="UniProtKB-KW"/>
</dbReference>
<evidence type="ECO:0000313" key="11">
    <source>
        <dbReference type="Proteomes" id="UP000509322"/>
    </source>
</evidence>
<keyword evidence="2" id="KW-0328">Glycosyltransferase</keyword>
<organism evidence="6 10">
    <name type="scientific">Paracoccus pantotrophus</name>
    <name type="common">Thiosphaera pantotropha</name>
    <dbReference type="NCBI Taxonomy" id="82367"/>
    <lineage>
        <taxon>Bacteria</taxon>
        <taxon>Pseudomonadati</taxon>
        <taxon>Pseudomonadota</taxon>
        <taxon>Alphaproteobacteria</taxon>
        <taxon>Rhodobacterales</taxon>
        <taxon>Paracoccaceae</taxon>
        <taxon>Paracoccus</taxon>
    </lineage>
</organism>
<dbReference type="EMBL" id="CP044426">
    <property type="protein sequence ID" value="QFG36963.1"/>
    <property type="molecule type" value="Genomic_DNA"/>
</dbReference>
<evidence type="ECO:0000313" key="8">
    <source>
        <dbReference type="EMBL" id="RKS52623.1"/>
    </source>
</evidence>
<dbReference type="CDD" id="cd00761">
    <property type="entry name" value="Glyco_tranf_GTA_type"/>
    <property type="match status" value="1"/>
</dbReference>
<evidence type="ECO:0000313" key="6">
    <source>
        <dbReference type="EMBL" id="QFG36963.1"/>
    </source>
</evidence>
<dbReference type="Pfam" id="PF00535">
    <property type="entry name" value="Glycos_transf_2"/>
    <property type="match status" value="1"/>
</dbReference>
<dbReference type="SUPFAM" id="SSF53448">
    <property type="entry name" value="Nucleotide-diphospho-sugar transferases"/>
    <property type="match status" value="1"/>
</dbReference>
<dbReference type="InterPro" id="IPR029044">
    <property type="entry name" value="Nucleotide-diphossugar_trans"/>
</dbReference>
<reference evidence="8 9" key="1">
    <citation type="submission" date="2018-10" db="EMBL/GenBank/DDBJ databases">
        <title>Genomic Encyclopedia of Archaeal and Bacterial Type Strains, Phase II (KMG-II): from individual species to whole genera.</title>
        <authorList>
            <person name="Goeker M."/>
        </authorList>
    </citation>
    <scope>NUCLEOTIDE SEQUENCE [LARGE SCALE GENOMIC DNA]</scope>
    <source>
        <strain evidence="9">ATCC 35512 / DSM 2944 / CIP 106514 / LMD 82.5 / NBRC 102493 / NCCB 82005 / GB17</strain>
        <strain evidence="8">DSM 2944</strain>
    </source>
</reference>
<reference evidence="6 10" key="2">
    <citation type="submission" date="2019-01" db="EMBL/GenBank/DDBJ databases">
        <title>Complete Genome Sequence and Annotation of the Paracoccus pantotrophus type strain DSM 2944.</title>
        <authorList>
            <person name="Bockwoldt J.A."/>
            <person name="Zimmermann M."/>
            <person name="Tiso T."/>
            <person name="Blank L.M."/>
        </authorList>
    </citation>
    <scope>NUCLEOTIDE SEQUENCE [LARGE SCALE GENOMIC DNA]</scope>
    <source>
        <strain evidence="6 10">DSM 2944</strain>
    </source>
</reference>
<feature type="region of interest" description="Disordered" evidence="4">
    <location>
        <begin position="368"/>
        <end position="387"/>
    </location>
</feature>
<dbReference type="Gene3D" id="3.90.550.10">
    <property type="entry name" value="Spore Coat Polysaccharide Biosynthesis Protein SpsA, Chain A"/>
    <property type="match status" value="1"/>
</dbReference>